<dbReference type="PANTHER" id="PTHR43297:SF2">
    <property type="entry name" value="DIPEPTIDE TRANSPORT ATP-BINDING PROTEIN DPPD"/>
    <property type="match status" value="1"/>
</dbReference>
<dbReference type="GO" id="GO:0015833">
    <property type="term" value="P:peptide transport"/>
    <property type="evidence" value="ECO:0007669"/>
    <property type="project" value="InterPro"/>
</dbReference>
<organism evidence="9 10">
    <name type="scientific">Wenjunlia vitaminophila</name>
    <name type="common">Streptomyces vitaminophilus</name>
    <dbReference type="NCBI Taxonomy" id="76728"/>
    <lineage>
        <taxon>Bacteria</taxon>
        <taxon>Bacillati</taxon>
        <taxon>Actinomycetota</taxon>
        <taxon>Actinomycetes</taxon>
        <taxon>Kitasatosporales</taxon>
        <taxon>Streptomycetaceae</taxon>
        <taxon>Wenjunlia</taxon>
    </lineage>
</organism>
<accession>A0A0T6LKI1</accession>
<evidence type="ECO:0000256" key="4">
    <source>
        <dbReference type="ARBA" id="ARBA00022475"/>
    </source>
</evidence>
<dbReference type="OrthoDB" id="3508321at2"/>
<dbReference type="SMART" id="SM00382">
    <property type="entry name" value="AAA"/>
    <property type="match status" value="1"/>
</dbReference>
<dbReference type="Pfam" id="PF00005">
    <property type="entry name" value="ABC_tran"/>
    <property type="match status" value="1"/>
</dbReference>
<sequence length="343" mass="37088">MVTVTSTPAPYDKSATTQPLLQVRDLSVDFVTGKTRASALRGVNLSVAAGETLAVMGESGSGKSVTAQAIMGILDTPPARITSGQVWFQGQDLLTMPEEQRRRLRGAEIAIAFQDSLSALNPVMKVGDQIVEALRTHLDISRRDARTRARELLERVAIPAAAQRIDEYPHQFSGGMRQRCMIALALALSPSLLIADEPTTALDVTVQADILRLLREMKEETGMSMLLITHDVGVVAETADRVAVMYHGRVVEHGSVVDVLTRPAHAYTRALLSSVPRLDAPAHRLPAIPGTPPSLLTPITGCPFRPRCGFASPECAVSEPDLVEVMPDRQAACHHTQEVIEDD</sequence>
<dbReference type="EMBL" id="LLZU01000039">
    <property type="protein sequence ID" value="KRV46570.1"/>
    <property type="molecule type" value="Genomic_DNA"/>
</dbReference>
<dbReference type="RefSeq" id="WP_018385699.1">
    <property type="nucleotide sequence ID" value="NZ_LLZU01000039.1"/>
</dbReference>
<evidence type="ECO:0000313" key="9">
    <source>
        <dbReference type="EMBL" id="KRV46570.1"/>
    </source>
</evidence>
<evidence type="ECO:0000256" key="2">
    <source>
        <dbReference type="ARBA" id="ARBA00005417"/>
    </source>
</evidence>
<dbReference type="SUPFAM" id="SSF52540">
    <property type="entry name" value="P-loop containing nucleoside triphosphate hydrolases"/>
    <property type="match status" value="1"/>
</dbReference>
<dbReference type="GO" id="GO:0005524">
    <property type="term" value="F:ATP binding"/>
    <property type="evidence" value="ECO:0007669"/>
    <property type="project" value="UniProtKB-KW"/>
</dbReference>
<evidence type="ECO:0000256" key="6">
    <source>
        <dbReference type="ARBA" id="ARBA00022840"/>
    </source>
</evidence>
<dbReference type="Proteomes" id="UP000050867">
    <property type="component" value="Unassembled WGS sequence"/>
</dbReference>
<dbReference type="GO" id="GO:0016887">
    <property type="term" value="F:ATP hydrolysis activity"/>
    <property type="evidence" value="ECO:0007669"/>
    <property type="project" value="InterPro"/>
</dbReference>
<evidence type="ECO:0000256" key="5">
    <source>
        <dbReference type="ARBA" id="ARBA00022741"/>
    </source>
</evidence>
<evidence type="ECO:0000256" key="3">
    <source>
        <dbReference type="ARBA" id="ARBA00022448"/>
    </source>
</evidence>
<evidence type="ECO:0000256" key="1">
    <source>
        <dbReference type="ARBA" id="ARBA00004202"/>
    </source>
</evidence>
<keyword evidence="6 9" id="KW-0067">ATP-binding</keyword>
<dbReference type="STRING" id="76728.AQ490_11870"/>
<dbReference type="PROSITE" id="PS50893">
    <property type="entry name" value="ABC_TRANSPORTER_2"/>
    <property type="match status" value="1"/>
</dbReference>
<dbReference type="PANTHER" id="PTHR43297">
    <property type="entry name" value="OLIGOPEPTIDE TRANSPORT ATP-BINDING PROTEIN APPD"/>
    <property type="match status" value="1"/>
</dbReference>
<keyword evidence="7" id="KW-0472">Membrane</keyword>
<dbReference type="GO" id="GO:0005886">
    <property type="term" value="C:plasma membrane"/>
    <property type="evidence" value="ECO:0007669"/>
    <property type="project" value="UniProtKB-SubCell"/>
</dbReference>
<evidence type="ECO:0000259" key="8">
    <source>
        <dbReference type="PROSITE" id="PS50893"/>
    </source>
</evidence>
<dbReference type="InterPro" id="IPR050388">
    <property type="entry name" value="ABC_Ni/Peptide_Import"/>
</dbReference>
<dbReference type="InterPro" id="IPR003593">
    <property type="entry name" value="AAA+_ATPase"/>
</dbReference>
<keyword evidence="3" id="KW-0813">Transport</keyword>
<name>A0A0T6LKI1_WENVI</name>
<proteinExistence type="inferred from homology"/>
<keyword evidence="5" id="KW-0547">Nucleotide-binding</keyword>
<dbReference type="NCBIfam" id="TIGR01727">
    <property type="entry name" value="oligo_HPY"/>
    <property type="match status" value="1"/>
</dbReference>
<dbReference type="FunFam" id="3.40.50.300:FF:000016">
    <property type="entry name" value="Oligopeptide ABC transporter ATP-binding component"/>
    <property type="match status" value="1"/>
</dbReference>
<comment type="caution">
    <text evidence="9">The sequence shown here is derived from an EMBL/GenBank/DDBJ whole genome shotgun (WGS) entry which is preliminary data.</text>
</comment>
<keyword evidence="4" id="KW-1003">Cell membrane</keyword>
<comment type="similarity">
    <text evidence="2">Belongs to the ABC transporter superfamily.</text>
</comment>
<dbReference type="InterPro" id="IPR013563">
    <property type="entry name" value="Oligopep_ABC_C"/>
</dbReference>
<gene>
    <name evidence="9" type="ORF">AQ490_11870</name>
</gene>
<evidence type="ECO:0000256" key="7">
    <source>
        <dbReference type="ARBA" id="ARBA00023136"/>
    </source>
</evidence>
<dbReference type="CDD" id="cd03257">
    <property type="entry name" value="ABC_NikE_OppD_transporters"/>
    <property type="match status" value="1"/>
</dbReference>
<dbReference type="Pfam" id="PF08352">
    <property type="entry name" value="oligo_HPY"/>
    <property type="match status" value="1"/>
</dbReference>
<evidence type="ECO:0000313" key="10">
    <source>
        <dbReference type="Proteomes" id="UP000050867"/>
    </source>
</evidence>
<protein>
    <submittedName>
        <fullName evidence="9">Methionine ABC transporter ATP-binding protein</fullName>
    </submittedName>
</protein>
<dbReference type="eggNOG" id="COG0444">
    <property type="taxonomic scope" value="Bacteria"/>
</dbReference>
<reference evidence="9 10" key="1">
    <citation type="submission" date="2015-10" db="EMBL/GenBank/DDBJ databases">
        <title>Draft genome sequence of pyrrolomycin-producing Streptomyces vitaminophilus.</title>
        <authorList>
            <person name="Graham D.E."/>
            <person name="Mahan K.M."/>
            <person name="Klingeman D.M."/>
            <person name="Hettich R.L."/>
            <person name="Parry R.J."/>
        </authorList>
    </citation>
    <scope>NUCLEOTIDE SEQUENCE [LARGE SCALE GENOMIC DNA]</scope>
    <source>
        <strain evidence="9 10">ATCC 31673</strain>
    </source>
</reference>
<dbReference type="InterPro" id="IPR003439">
    <property type="entry name" value="ABC_transporter-like_ATP-bd"/>
</dbReference>
<dbReference type="AlphaFoldDB" id="A0A0T6LKI1"/>
<comment type="subcellular location">
    <subcellularLocation>
        <location evidence="1">Cell membrane</location>
        <topology evidence="1">Peripheral membrane protein</topology>
    </subcellularLocation>
</comment>
<dbReference type="Gene3D" id="3.40.50.300">
    <property type="entry name" value="P-loop containing nucleotide triphosphate hydrolases"/>
    <property type="match status" value="1"/>
</dbReference>
<feature type="domain" description="ABC transporter" evidence="8">
    <location>
        <begin position="21"/>
        <end position="272"/>
    </location>
</feature>
<dbReference type="InterPro" id="IPR027417">
    <property type="entry name" value="P-loop_NTPase"/>
</dbReference>
<keyword evidence="10" id="KW-1185">Reference proteome</keyword>